<dbReference type="InterPro" id="IPR029057">
    <property type="entry name" value="PRTase-like"/>
</dbReference>
<dbReference type="FunFam" id="3.40.50.2020:FF:000043">
    <property type="entry name" value="Ribose-phosphate pyrophosphokinase 1"/>
    <property type="match status" value="1"/>
</dbReference>
<reference evidence="19 20" key="1">
    <citation type="journal article" date="2020" name="Genomics">
        <title>Complete, high-quality genomes from long-read metagenomic sequencing of two wolf lichen thalli reveals enigmatic genome architecture.</title>
        <authorList>
            <person name="McKenzie S.K."/>
            <person name="Walston R.F."/>
            <person name="Allen J.L."/>
        </authorList>
    </citation>
    <scope>NUCLEOTIDE SEQUENCE [LARGE SCALE GENOMIC DNA]</scope>
    <source>
        <strain evidence="19">WasteWater1</strain>
    </source>
</reference>
<comment type="catalytic activity">
    <reaction evidence="15">
        <text>D-ribose 5-phosphate + ATP = 5-phospho-alpha-D-ribose 1-diphosphate + AMP + H(+)</text>
        <dbReference type="Rhea" id="RHEA:15609"/>
        <dbReference type="ChEBI" id="CHEBI:15378"/>
        <dbReference type="ChEBI" id="CHEBI:30616"/>
        <dbReference type="ChEBI" id="CHEBI:58017"/>
        <dbReference type="ChEBI" id="CHEBI:78346"/>
        <dbReference type="ChEBI" id="CHEBI:456215"/>
        <dbReference type="EC" id="2.7.6.1"/>
    </reaction>
</comment>
<evidence type="ECO:0000256" key="12">
    <source>
        <dbReference type="ARBA" id="ARBA00022840"/>
    </source>
</evidence>
<feature type="domain" description="Ribose-phosphate pyrophosphokinase N-terminal" evidence="18">
    <location>
        <begin position="5"/>
        <end position="120"/>
    </location>
</feature>
<dbReference type="NCBIfam" id="TIGR01251">
    <property type="entry name" value="ribP_PPkin"/>
    <property type="match status" value="1"/>
</dbReference>
<feature type="compositionally biased region" description="Polar residues" evidence="17">
    <location>
        <begin position="274"/>
        <end position="293"/>
    </location>
</feature>
<evidence type="ECO:0000256" key="8">
    <source>
        <dbReference type="ARBA" id="ARBA00022723"/>
    </source>
</evidence>
<dbReference type="RefSeq" id="XP_037149864.1">
    <property type="nucleotide sequence ID" value="XM_037293786.1"/>
</dbReference>
<keyword evidence="20" id="KW-1185">Reference proteome</keyword>
<keyword evidence="6" id="KW-0597">Phosphoprotein</keyword>
<evidence type="ECO:0000256" key="10">
    <source>
        <dbReference type="ARBA" id="ARBA00022741"/>
    </source>
</evidence>
<evidence type="ECO:0000256" key="13">
    <source>
        <dbReference type="ARBA" id="ARBA00022842"/>
    </source>
</evidence>
<accession>A0A8H6FAB1</accession>
<dbReference type="InterPro" id="IPR029099">
    <property type="entry name" value="Pribosyltran_N"/>
</dbReference>
<dbReference type="AlphaFoldDB" id="A0A8H6FAB1"/>
<comment type="caution">
    <text evidence="19">The sequence shown here is derived from an EMBL/GenBank/DDBJ whole genome shotgun (WGS) entry which is preliminary data.</text>
</comment>
<evidence type="ECO:0000313" key="19">
    <source>
        <dbReference type="EMBL" id="KAF6220429.1"/>
    </source>
</evidence>
<dbReference type="GO" id="GO:0005524">
    <property type="term" value="F:ATP binding"/>
    <property type="evidence" value="ECO:0007669"/>
    <property type="project" value="UniProtKB-KW"/>
</dbReference>
<dbReference type="GO" id="GO:0006164">
    <property type="term" value="P:purine nucleotide biosynthetic process"/>
    <property type="evidence" value="ECO:0007669"/>
    <property type="project" value="TreeGrafter"/>
</dbReference>
<keyword evidence="12" id="KW-0067">ATP-binding</keyword>
<feature type="compositionally biased region" description="Polar residues" evidence="17">
    <location>
        <begin position="224"/>
        <end position="233"/>
    </location>
</feature>
<evidence type="ECO:0000256" key="15">
    <source>
        <dbReference type="ARBA" id="ARBA00049535"/>
    </source>
</evidence>
<keyword evidence="8" id="KW-0479">Metal-binding</keyword>
<name>A0A8H6FAB1_9LECA</name>
<evidence type="ECO:0000256" key="16">
    <source>
        <dbReference type="ARBA" id="ARBA00077829"/>
    </source>
</evidence>
<dbReference type="InterPro" id="IPR000836">
    <property type="entry name" value="PRTase_dom"/>
</dbReference>
<evidence type="ECO:0000313" key="20">
    <source>
        <dbReference type="Proteomes" id="UP000593566"/>
    </source>
</evidence>
<dbReference type="SMART" id="SM01400">
    <property type="entry name" value="Pribosyltran_N"/>
    <property type="match status" value="1"/>
</dbReference>
<evidence type="ECO:0000256" key="11">
    <source>
        <dbReference type="ARBA" id="ARBA00022777"/>
    </source>
</evidence>
<keyword evidence="10" id="KW-0547">Nucleotide-binding</keyword>
<feature type="region of interest" description="Disordered" evidence="17">
    <location>
        <begin position="396"/>
        <end position="415"/>
    </location>
</feature>
<keyword evidence="13" id="KW-0460">Magnesium</keyword>
<evidence type="ECO:0000256" key="7">
    <source>
        <dbReference type="ARBA" id="ARBA00022679"/>
    </source>
</evidence>
<dbReference type="EMBL" id="JACCJB010000016">
    <property type="protein sequence ID" value="KAF6220429.1"/>
    <property type="molecule type" value="Genomic_DNA"/>
</dbReference>
<sequence length="541" mass="58541">MRRVQIFSGSSHPLLTDAICERLGTSPAKVELKKFSNGETSVSVETSIRDQDVFIVQSGSDQVNDSLMEMLIMISACKGGSAKSITAVMPYFFYSRQSKKKSHRGAITARLVANLLSVAGINHVITVDLHAPPTQGFFGKPVDNLHAEPLIARWIKNHVPGWKEAVVVSKNPGGTKRVTSLADALKINFGLVTTDRRRSGTNGSLAGSGFLERMGDGGIESHISDTADTSPPNGTAAESEDSRIPPRIRTSPRLAPNINGASATSIPYRGLNGYTRSSPLAQSTRVDSASPPTNRIPVQREPVTNGPSRALRLEEKEEEEEDSANEYTDERAREVITGRLVQGHIVDDDAPSPVLSTMSASIATLPGDVMGQPQLDGLDPMTSSFISSTSAFQPDHSALGGSMDATAHSDDEEEGFKNPEFEHTVTLVGNVRDRTVFIIDDLIDQCGSWIAAAETVVKRGDAKKVYCIATHGLFGDNSLEQMEACECIDYIMVTNTYPIAPERVKTCKKLVILDISTLLSEAIRRNHHGESISALFQHFPD</sequence>
<dbReference type="InterPro" id="IPR005946">
    <property type="entry name" value="Rib-P_diPkinase"/>
</dbReference>
<comment type="subcellular location">
    <subcellularLocation>
        <location evidence="1">Cytoplasm</location>
    </subcellularLocation>
</comment>
<dbReference type="SUPFAM" id="SSF53271">
    <property type="entry name" value="PRTase-like"/>
    <property type="match status" value="2"/>
</dbReference>
<dbReference type="EC" id="2.7.6.1" evidence="4"/>
<dbReference type="PANTHER" id="PTHR10210">
    <property type="entry name" value="RIBOSE-PHOSPHATE DIPHOSPHOKINASE FAMILY MEMBER"/>
    <property type="match status" value="1"/>
</dbReference>
<evidence type="ECO:0000256" key="4">
    <source>
        <dbReference type="ARBA" id="ARBA00013247"/>
    </source>
</evidence>
<evidence type="ECO:0000256" key="5">
    <source>
        <dbReference type="ARBA" id="ARBA00022490"/>
    </source>
</evidence>
<gene>
    <name evidence="19" type="ORF">HO133_002861</name>
</gene>
<protein>
    <recommendedName>
        <fullName evidence="14">Ribose-phosphate pyrophosphokinase 1</fullName>
        <ecNumber evidence="4">2.7.6.1</ecNumber>
    </recommendedName>
    <alternativeName>
        <fullName evidence="16">Phosphoribosyl pyrophosphate synthase 1</fullName>
    </alternativeName>
</protein>
<evidence type="ECO:0000256" key="2">
    <source>
        <dbReference type="ARBA" id="ARBA00004996"/>
    </source>
</evidence>
<dbReference type="GO" id="GO:0004749">
    <property type="term" value="F:ribose phosphate diphosphokinase activity"/>
    <property type="evidence" value="ECO:0007669"/>
    <property type="project" value="UniProtKB-EC"/>
</dbReference>
<keyword evidence="9" id="KW-0545">Nucleotide biosynthesis</keyword>
<proteinExistence type="inferred from homology"/>
<dbReference type="Proteomes" id="UP000593566">
    <property type="component" value="Unassembled WGS sequence"/>
</dbReference>
<dbReference type="FunFam" id="3.40.50.2020:FF:000017">
    <property type="entry name" value="Ribose-phosphate pyrophosphokinase 1"/>
    <property type="match status" value="1"/>
</dbReference>
<dbReference type="GeneID" id="59331273"/>
<dbReference type="CDD" id="cd06223">
    <property type="entry name" value="PRTases_typeI"/>
    <property type="match status" value="2"/>
</dbReference>
<dbReference type="Gene3D" id="3.40.50.2020">
    <property type="match status" value="4"/>
</dbReference>
<dbReference type="GO" id="GO:0005737">
    <property type="term" value="C:cytoplasm"/>
    <property type="evidence" value="ECO:0007669"/>
    <property type="project" value="UniProtKB-SubCell"/>
</dbReference>
<organism evidence="19 20">
    <name type="scientific">Letharia lupina</name>
    <dbReference type="NCBI Taxonomy" id="560253"/>
    <lineage>
        <taxon>Eukaryota</taxon>
        <taxon>Fungi</taxon>
        <taxon>Dikarya</taxon>
        <taxon>Ascomycota</taxon>
        <taxon>Pezizomycotina</taxon>
        <taxon>Lecanoromycetes</taxon>
        <taxon>OSLEUM clade</taxon>
        <taxon>Lecanoromycetidae</taxon>
        <taxon>Lecanorales</taxon>
        <taxon>Lecanorineae</taxon>
        <taxon>Parmeliaceae</taxon>
        <taxon>Letharia</taxon>
    </lineage>
</organism>
<dbReference type="Pfam" id="PF13793">
    <property type="entry name" value="Pribosyltran_N"/>
    <property type="match status" value="1"/>
</dbReference>
<evidence type="ECO:0000256" key="3">
    <source>
        <dbReference type="ARBA" id="ARBA00006478"/>
    </source>
</evidence>
<dbReference type="GO" id="GO:0002189">
    <property type="term" value="C:ribose phosphate diphosphokinase complex"/>
    <property type="evidence" value="ECO:0007669"/>
    <property type="project" value="TreeGrafter"/>
</dbReference>
<evidence type="ECO:0000256" key="14">
    <source>
        <dbReference type="ARBA" id="ARBA00040334"/>
    </source>
</evidence>
<evidence type="ECO:0000256" key="9">
    <source>
        <dbReference type="ARBA" id="ARBA00022727"/>
    </source>
</evidence>
<evidence type="ECO:0000259" key="18">
    <source>
        <dbReference type="Pfam" id="PF13793"/>
    </source>
</evidence>
<dbReference type="GO" id="GO:0000287">
    <property type="term" value="F:magnesium ion binding"/>
    <property type="evidence" value="ECO:0007669"/>
    <property type="project" value="InterPro"/>
</dbReference>
<keyword evidence="11" id="KW-0418">Kinase</keyword>
<evidence type="ECO:0000256" key="17">
    <source>
        <dbReference type="SAM" id="MobiDB-lite"/>
    </source>
</evidence>
<dbReference type="GO" id="GO:0006015">
    <property type="term" value="P:5-phosphoribose 1-diphosphate biosynthetic process"/>
    <property type="evidence" value="ECO:0007669"/>
    <property type="project" value="TreeGrafter"/>
</dbReference>
<dbReference type="PANTHER" id="PTHR10210:SF57">
    <property type="entry name" value="RIBOSE-PHOSPHATE DIPHOSPHOKINASE"/>
    <property type="match status" value="1"/>
</dbReference>
<evidence type="ECO:0000256" key="6">
    <source>
        <dbReference type="ARBA" id="ARBA00022553"/>
    </source>
</evidence>
<keyword evidence="7" id="KW-0808">Transferase</keyword>
<keyword evidence="5" id="KW-0963">Cytoplasm</keyword>
<comment type="similarity">
    <text evidence="3">Belongs to the ribose-phosphate pyrophosphokinase family.</text>
</comment>
<evidence type="ECO:0000256" key="1">
    <source>
        <dbReference type="ARBA" id="ARBA00004496"/>
    </source>
</evidence>
<dbReference type="GO" id="GO:0016301">
    <property type="term" value="F:kinase activity"/>
    <property type="evidence" value="ECO:0007669"/>
    <property type="project" value="UniProtKB-KW"/>
</dbReference>
<comment type="pathway">
    <text evidence="2">Metabolic intermediate biosynthesis; 5-phospho-alpha-D-ribose 1-diphosphate biosynthesis; 5-phospho-alpha-D-ribose 1-diphosphate from D-ribose 5-phosphate (route I): step 1/1.</text>
</comment>
<dbReference type="Pfam" id="PF14572">
    <property type="entry name" value="Pribosyl_synth"/>
    <property type="match status" value="1"/>
</dbReference>
<feature type="region of interest" description="Disordered" evidence="17">
    <location>
        <begin position="215"/>
        <end position="308"/>
    </location>
</feature>